<protein>
    <submittedName>
        <fullName evidence="1">MORN repeat containing protein</fullName>
    </submittedName>
</protein>
<accession>A0AA96ESB4</accession>
<reference evidence="1" key="1">
    <citation type="submission" date="2023-07" db="EMBL/GenBank/DDBJ databases">
        <authorList>
            <person name="Xia Y."/>
        </authorList>
    </citation>
    <scope>NUCLEOTIDE SEQUENCE</scope>
    <source>
        <strain evidence="1">E</strain>
    </source>
</reference>
<sequence>MFVFLKKRDAAAFYVSLGETNVEREHYRVQVKKGDAKYFLLPDGTRDGEYKEYWQSGGIKYKCFYSLGKLHGKKYEWTEEGALLSVQNFEKDELNGVAKYWNKEGVLVKETLFCRNKALHQKSWYNNGIQKRDGEKTWHSNGVLRHENGRTWDEQGNLLGEFSEGTGKKITWYSCSDKIKSQTEWKDGLLHGLHVVFRTDGTYMNISRYFEGKCLGTHYYKGKGCRRE</sequence>
<dbReference type="Gene3D" id="2.20.110.10">
    <property type="entry name" value="Histone H3 K4-specific methyltransferase SET7/9 N-terminal domain"/>
    <property type="match status" value="1"/>
</dbReference>
<dbReference type="InterPro" id="IPR011652">
    <property type="entry name" value="MORN_2"/>
</dbReference>
<dbReference type="EMBL" id="OR343189">
    <property type="protein sequence ID" value="WNL50187.1"/>
    <property type="molecule type" value="Genomic_DNA"/>
</dbReference>
<organism evidence="1">
    <name type="scientific">Marseillevirus sp</name>
    <dbReference type="NCBI Taxonomy" id="2809551"/>
    <lineage>
        <taxon>Viruses</taxon>
        <taxon>Varidnaviria</taxon>
        <taxon>Bamfordvirae</taxon>
        <taxon>Nucleocytoviricota</taxon>
        <taxon>Megaviricetes</taxon>
        <taxon>Pimascovirales</taxon>
        <taxon>Pimascovirales incertae sedis</taxon>
        <taxon>Marseilleviridae</taxon>
        <taxon>Marseillevirus</taxon>
    </lineage>
</organism>
<proteinExistence type="predicted"/>
<evidence type="ECO:0000313" key="1">
    <source>
        <dbReference type="EMBL" id="WNL50187.1"/>
    </source>
</evidence>
<name>A0AA96ESB4_9VIRU</name>
<dbReference type="SUPFAM" id="SSF82185">
    <property type="entry name" value="Histone H3 K4-specific methyltransferase SET7/9 N-terminal domain"/>
    <property type="match status" value="2"/>
</dbReference>
<gene>
    <name evidence="1" type="ORF">MarDSR_148</name>
</gene>
<dbReference type="Pfam" id="PF07661">
    <property type="entry name" value="MORN_2"/>
    <property type="match status" value="1"/>
</dbReference>